<name>Q2H8Y1_CHAGB</name>
<gene>
    <name evidence="3" type="ORF">CHGG_03323</name>
</gene>
<evidence type="ECO:0000313" key="3">
    <source>
        <dbReference type="EMBL" id="EAQ91388.1"/>
    </source>
</evidence>
<keyword evidence="2" id="KW-1133">Transmembrane helix</keyword>
<dbReference type="EMBL" id="CH408030">
    <property type="protein sequence ID" value="EAQ91388.1"/>
    <property type="molecule type" value="Genomic_DNA"/>
</dbReference>
<evidence type="ECO:0000256" key="1">
    <source>
        <dbReference type="SAM" id="MobiDB-lite"/>
    </source>
</evidence>
<evidence type="ECO:0000313" key="4">
    <source>
        <dbReference type="Proteomes" id="UP000001056"/>
    </source>
</evidence>
<keyword evidence="2" id="KW-0472">Membrane</keyword>
<protein>
    <submittedName>
        <fullName evidence="3">Uncharacterized protein</fullName>
    </submittedName>
</protein>
<dbReference type="AlphaFoldDB" id="Q2H8Y1"/>
<sequence>MKQKQQKRKQQQKKNPPPFHLPRLTHATWTSPIDSTTTNNNNINNNHNTKKSSASRFEIGIISFAGVLDVGFLLLAVYRNQPTIRDTTSSPCTGSSETWADFQNRAKFSVTARIALGVRFVIS</sequence>
<feature type="region of interest" description="Disordered" evidence="1">
    <location>
        <begin position="1"/>
        <end position="51"/>
    </location>
</feature>
<feature type="transmembrane region" description="Helical" evidence="2">
    <location>
        <begin position="59"/>
        <end position="78"/>
    </location>
</feature>
<dbReference type="InParanoid" id="Q2H8Y1"/>
<feature type="compositionally biased region" description="Low complexity" evidence="1">
    <location>
        <begin position="36"/>
        <end position="47"/>
    </location>
</feature>
<proteinExistence type="predicted"/>
<keyword evidence="4" id="KW-1185">Reference proteome</keyword>
<dbReference type="HOGENOM" id="CLU_2014989_0_0_1"/>
<accession>Q2H8Y1</accession>
<reference evidence="4" key="1">
    <citation type="journal article" date="2015" name="Genome Announc.">
        <title>Draft genome sequence of the cellulolytic fungus Chaetomium globosum.</title>
        <authorList>
            <person name="Cuomo C.A."/>
            <person name="Untereiner W.A."/>
            <person name="Ma L.-J."/>
            <person name="Grabherr M."/>
            <person name="Birren B.W."/>
        </authorList>
    </citation>
    <scope>NUCLEOTIDE SEQUENCE [LARGE SCALE GENOMIC DNA]</scope>
    <source>
        <strain evidence="4">ATCC 6205 / CBS 148.51 / DSM 1962 / NBRC 6347 / NRRL 1970</strain>
    </source>
</reference>
<dbReference type="RefSeq" id="XP_001229839.1">
    <property type="nucleotide sequence ID" value="XM_001229838.1"/>
</dbReference>
<feature type="compositionally biased region" description="Basic residues" evidence="1">
    <location>
        <begin position="1"/>
        <end position="12"/>
    </location>
</feature>
<dbReference type="VEuPathDB" id="FungiDB:CHGG_03323"/>
<dbReference type="Proteomes" id="UP000001056">
    <property type="component" value="Unassembled WGS sequence"/>
</dbReference>
<dbReference type="GeneID" id="4389571"/>
<keyword evidence="2" id="KW-0812">Transmembrane</keyword>
<evidence type="ECO:0000256" key="2">
    <source>
        <dbReference type="SAM" id="Phobius"/>
    </source>
</evidence>
<organism evidence="3 4">
    <name type="scientific">Chaetomium globosum (strain ATCC 6205 / CBS 148.51 / DSM 1962 / NBRC 6347 / NRRL 1970)</name>
    <name type="common">Soil fungus</name>
    <dbReference type="NCBI Taxonomy" id="306901"/>
    <lineage>
        <taxon>Eukaryota</taxon>
        <taxon>Fungi</taxon>
        <taxon>Dikarya</taxon>
        <taxon>Ascomycota</taxon>
        <taxon>Pezizomycotina</taxon>
        <taxon>Sordariomycetes</taxon>
        <taxon>Sordariomycetidae</taxon>
        <taxon>Sordariales</taxon>
        <taxon>Chaetomiaceae</taxon>
        <taxon>Chaetomium</taxon>
    </lineage>
</organism>